<dbReference type="CDD" id="cd07920">
    <property type="entry name" value="Pumilio"/>
    <property type="match status" value="1"/>
</dbReference>
<dbReference type="GO" id="GO:0003729">
    <property type="term" value="F:mRNA binding"/>
    <property type="evidence" value="ECO:0007669"/>
    <property type="project" value="TreeGrafter"/>
</dbReference>
<dbReference type="InterPro" id="IPR033712">
    <property type="entry name" value="Pumilio_RNA-bd"/>
</dbReference>
<evidence type="ECO:0000313" key="6">
    <source>
        <dbReference type="Proteomes" id="UP000324705"/>
    </source>
</evidence>
<protein>
    <recommendedName>
        <fullName evidence="4">PUM-HD domain-containing protein</fullName>
    </recommendedName>
</protein>
<dbReference type="PROSITE" id="PS50303">
    <property type="entry name" value="PUM_HD"/>
    <property type="match status" value="1"/>
</dbReference>
<organism evidence="5 6">
    <name type="scientific">Triticum turgidum subsp. durum</name>
    <name type="common">Durum wheat</name>
    <name type="synonym">Triticum durum</name>
    <dbReference type="NCBI Taxonomy" id="4567"/>
    <lineage>
        <taxon>Eukaryota</taxon>
        <taxon>Viridiplantae</taxon>
        <taxon>Streptophyta</taxon>
        <taxon>Embryophyta</taxon>
        <taxon>Tracheophyta</taxon>
        <taxon>Spermatophyta</taxon>
        <taxon>Magnoliopsida</taxon>
        <taxon>Liliopsida</taxon>
        <taxon>Poales</taxon>
        <taxon>Poaceae</taxon>
        <taxon>BOP clade</taxon>
        <taxon>Pooideae</taxon>
        <taxon>Triticodae</taxon>
        <taxon>Triticeae</taxon>
        <taxon>Triticinae</taxon>
        <taxon>Triticum</taxon>
    </lineage>
</organism>
<name>A0A9R0ZAQ7_TRITD</name>
<dbReference type="SMART" id="SM00025">
    <property type="entry name" value="Pumilio"/>
    <property type="match status" value="5"/>
</dbReference>
<gene>
    <name evidence="5" type="ORF">TRITD_7Av1G096840</name>
</gene>
<proteinExistence type="predicted"/>
<dbReference type="InterPro" id="IPR016024">
    <property type="entry name" value="ARM-type_fold"/>
</dbReference>
<feature type="repeat" description="Pumilio" evidence="3">
    <location>
        <begin position="22"/>
        <end position="57"/>
    </location>
</feature>
<dbReference type="SUPFAM" id="SSF48371">
    <property type="entry name" value="ARM repeat"/>
    <property type="match status" value="1"/>
</dbReference>
<sequence length="243" mass="27311">MPSNSKALEVMELDQKIDLVRELDGNIMRCVRDQNGNHVIQKCIECVPTEHIGFVVSAFRGQVASLSMHPYGCRVIQRVLEHCGGDSRGQCIIDEILQSACILAQDQYGNYVTQHVVEKGKSHERAQIISKLAGQVVTMSQNKFASNVIEKCFQHGDIAERDLLIREIVEQTDGNDTLLAMMKDQYANYVVQKILETCNDEQRELLVSRVKGHLQALRKYTYGKHTASRVEQLCGEGDAECDS</sequence>
<dbReference type="PANTHER" id="PTHR12537">
    <property type="entry name" value="RNA BINDING PROTEIN PUMILIO-RELATED"/>
    <property type="match status" value="1"/>
</dbReference>
<evidence type="ECO:0000256" key="3">
    <source>
        <dbReference type="PROSITE-ProRule" id="PRU00317"/>
    </source>
</evidence>
<evidence type="ECO:0000259" key="4">
    <source>
        <dbReference type="PROSITE" id="PS50303"/>
    </source>
</evidence>
<evidence type="ECO:0000256" key="2">
    <source>
        <dbReference type="ARBA" id="ARBA00022845"/>
    </source>
</evidence>
<evidence type="ECO:0000256" key="1">
    <source>
        <dbReference type="ARBA" id="ARBA00022737"/>
    </source>
</evidence>
<dbReference type="Proteomes" id="UP000324705">
    <property type="component" value="Chromosome 7A"/>
</dbReference>
<reference evidence="5 6" key="1">
    <citation type="submission" date="2017-09" db="EMBL/GenBank/DDBJ databases">
        <authorList>
            <consortium name="International Durum Wheat Genome Sequencing Consortium (IDWGSC)"/>
            <person name="Milanesi L."/>
        </authorList>
    </citation>
    <scope>NUCLEOTIDE SEQUENCE [LARGE SCALE GENOMIC DNA]</scope>
    <source>
        <strain evidence="6">cv. Svevo</strain>
    </source>
</reference>
<evidence type="ECO:0000313" key="5">
    <source>
        <dbReference type="EMBL" id="VAI74154.1"/>
    </source>
</evidence>
<feature type="repeat" description="Pumilio" evidence="3">
    <location>
        <begin position="167"/>
        <end position="208"/>
    </location>
</feature>
<dbReference type="InterPro" id="IPR001313">
    <property type="entry name" value="Pumilio_RNA-bd_rpt"/>
</dbReference>
<dbReference type="InterPro" id="IPR011989">
    <property type="entry name" value="ARM-like"/>
</dbReference>
<dbReference type="PROSITE" id="PS50302">
    <property type="entry name" value="PUM"/>
    <property type="match status" value="5"/>
</dbReference>
<keyword evidence="2" id="KW-0810">Translation regulation</keyword>
<feature type="domain" description="PUM-HD" evidence="4">
    <location>
        <begin position="1"/>
        <end position="234"/>
    </location>
</feature>
<feature type="repeat" description="Pumilio" evidence="3">
    <location>
        <begin position="131"/>
        <end position="166"/>
    </location>
</feature>
<dbReference type="GO" id="GO:0005737">
    <property type="term" value="C:cytoplasm"/>
    <property type="evidence" value="ECO:0007669"/>
    <property type="project" value="TreeGrafter"/>
</dbReference>
<dbReference type="InterPro" id="IPR033133">
    <property type="entry name" value="PUM-HD"/>
</dbReference>
<dbReference type="EMBL" id="LT934123">
    <property type="protein sequence ID" value="VAI74154.1"/>
    <property type="molecule type" value="Genomic_DNA"/>
</dbReference>
<dbReference type="PANTHER" id="PTHR12537:SF119">
    <property type="entry name" value="PUMILIO HOMOLOG 6, CHLOROPLASTIC"/>
    <property type="match status" value="1"/>
</dbReference>
<accession>A0A9R0ZAQ7</accession>
<dbReference type="GO" id="GO:0006417">
    <property type="term" value="P:regulation of translation"/>
    <property type="evidence" value="ECO:0007669"/>
    <property type="project" value="UniProtKB-KW"/>
</dbReference>
<dbReference type="AlphaFoldDB" id="A0A9R0ZAQ7"/>
<dbReference type="Pfam" id="PF00806">
    <property type="entry name" value="PUF"/>
    <property type="match status" value="5"/>
</dbReference>
<feature type="repeat" description="Pumilio" evidence="3">
    <location>
        <begin position="95"/>
        <end position="130"/>
    </location>
</feature>
<keyword evidence="1" id="KW-0677">Repeat</keyword>
<feature type="repeat" description="Pumilio" evidence="3">
    <location>
        <begin position="58"/>
        <end position="94"/>
    </location>
</feature>
<dbReference type="Gene3D" id="1.25.10.10">
    <property type="entry name" value="Leucine-rich Repeat Variant"/>
    <property type="match status" value="1"/>
</dbReference>
<dbReference type="Gramene" id="TRITD7Av1G096840.4">
    <property type="protein sequence ID" value="TRITD7Av1G096840.4"/>
    <property type="gene ID" value="TRITD7Av1G096840"/>
</dbReference>
<keyword evidence="6" id="KW-1185">Reference proteome</keyword>